<evidence type="ECO:0000256" key="7">
    <source>
        <dbReference type="ARBA" id="ARBA00022933"/>
    </source>
</evidence>
<keyword evidence="7" id="KW-0712">Selenocysteine</keyword>
<evidence type="ECO:0000256" key="12">
    <source>
        <dbReference type="SAM" id="Phobius"/>
    </source>
</evidence>
<evidence type="ECO:0000256" key="5">
    <source>
        <dbReference type="ARBA" id="ARBA00022692"/>
    </source>
</evidence>
<dbReference type="GO" id="GO:0030970">
    <property type="term" value="P:retrograde protein transport, ER to cytosol"/>
    <property type="evidence" value="ECO:0007669"/>
    <property type="project" value="TreeGrafter"/>
</dbReference>
<sequence length="161" mass="18178">LFLPGTLIISSYGWYIFFGCIAIYLLLQKLSDMMQSRRPHQTHTDLEPLLIVKQQEAMEAARRKMQAELDTQAVKYKEKQNLLEEAKRRQKIEAWESIQEGRSYRANTRFNQQEPGQPSSSNLTKPKSGKKSLATGFNALTGDGGGSCTWRPNRRGPSSGG</sequence>
<evidence type="ECO:0000256" key="6">
    <source>
        <dbReference type="ARBA" id="ARBA00022824"/>
    </source>
</evidence>
<feature type="coiled-coil region" evidence="10">
    <location>
        <begin position="51"/>
        <end position="89"/>
    </location>
</feature>
<dbReference type="STRING" id="7868.ENSCMIP00000011153"/>
<dbReference type="InParanoid" id="A0A4W3H322"/>
<evidence type="ECO:0000256" key="9">
    <source>
        <dbReference type="ARBA" id="ARBA00023136"/>
    </source>
</evidence>
<keyword evidence="9 12" id="KW-0472">Membrane</keyword>
<evidence type="ECO:0000256" key="10">
    <source>
        <dbReference type="SAM" id="Coils"/>
    </source>
</evidence>
<protein>
    <submittedName>
        <fullName evidence="13">Selenoprotein S</fullName>
    </submittedName>
</protein>
<keyword evidence="4" id="KW-0963">Cytoplasm</keyword>
<feature type="compositionally biased region" description="Polar residues" evidence="11">
    <location>
        <begin position="105"/>
        <end position="125"/>
    </location>
</feature>
<comment type="subcellular location">
    <subcellularLocation>
        <location evidence="2">Cytoplasm</location>
    </subcellularLocation>
    <subcellularLocation>
        <location evidence="1">Endoplasmic reticulum membrane</location>
        <topology evidence="1">Single-pass membrane protein</topology>
    </subcellularLocation>
</comment>
<feature type="region of interest" description="Disordered" evidence="11">
    <location>
        <begin position="103"/>
        <end position="161"/>
    </location>
</feature>
<evidence type="ECO:0000256" key="8">
    <source>
        <dbReference type="ARBA" id="ARBA00022989"/>
    </source>
</evidence>
<dbReference type="OMA" id="KIAMWEN"/>
<keyword evidence="14" id="KW-1185">Reference proteome</keyword>
<reference evidence="14" key="2">
    <citation type="journal article" date="2007" name="PLoS Biol.">
        <title>Survey sequencing and comparative analysis of the elephant shark (Callorhinchus milii) genome.</title>
        <authorList>
            <person name="Venkatesh B."/>
            <person name="Kirkness E.F."/>
            <person name="Loh Y.H."/>
            <person name="Halpern A.L."/>
            <person name="Lee A.P."/>
            <person name="Johnson J."/>
            <person name="Dandona N."/>
            <person name="Viswanathan L.D."/>
            <person name="Tay A."/>
            <person name="Venter J.C."/>
            <person name="Strausberg R.L."/>
            <person name="Brenner S."/>
        </authorList>
    </citation>
    <scope>NUCLEOTIDE SEQUENCE [LARGE SCALE GENOMIC DNA]</scope>
</reference>
<keyword evidence="5 12" id="KW-0812">Transmembrane</keyword>
<dbReference type="GO" id="GO:0036502">
    <property type="term" value="C:Derlin-1-VIMP complex"/>
    <property type="evidence" value="ECO:0007669"/>
    <property type="project" value="TreeGrafter"/>
</dbReference>
<keyword evidence="6" id="KW-0256">Endoplasmic reticulum</keyword>
<proteinExistence type="inferred from homology"/>
<evidence type="ECO:0000256" key="11">
    <source>
        <dbReference type="SAM" id="MobiDB-lite"/>
    </source>
</evidence>
<dbReference type="GO" id="GO:0036513">
    <property type="term" value="C:Derlin-1 retrotranslocation complex"/>
    <property type="evidence" value="ECO:0007669"/>
    <property type="project" value="TreeGrafter"/>
</dbReference>
<feature type="transmembrane region" description="Helical" evidence="12">
    <location>
        <begin position="6"/>
        <end position="27"/>
    </location>
</feature>
<dbReference type="GeneTree" id="ENSGT00390000015688"/>
<name>A0A4W3H322_CALMI</name>
<dbReference type="Proteomes" id="UP000314986">
    <property type="component" value="Unassembled WGS sequence"/>
</dbReference>
<evidence type="ECO:0000313" key="14">
    <source>
        <dbReference type="Proteomes" id="UP000314986"/>
    </source>
</evidence>
<organism evidence="13 14">
    <name type="scientific">Callorhinchus milii</name>
    <name type="common">Ghost shark</name>
    <dbReference type="NCBI Taxonomy" id="7868"/>
    <lineage>
        <taxon>Eukaryota</taxon>
        <taxon>Metazoa</taxon>
        <taxon>Chordata</taxon>
        <taxon>Craniata</taxon>
        <taxon>Vertebrata</taxon>
        <taxon>Chondrichthyes</taxon>
        <taxon>Holocephali</taxon>
        <taxon>Chimaeriformes</taxon>
        <taxon>Callorhinchidae</taxon>
        <taxon>Callorhinchus</taxon>
    </lineage>
</organism>
<reference evidence="13" key="4">
    <citation type="submission" date="2025-08" db="UniProtKB">
        <authorList>
            <consortium name="Ensembl"/>
        </authorList>
    </citation>
    <scope>IDENTIFICATION</scope>
</reference>
<reference evidence="14" key="1">
    <citation type="journal article" date="2006" name="Science">
        <title>Ancient noncoding elements conserved in the human genome.</title>
        <authorList>
            <person name="Venkatesh B."/>
            <person name="Kirkness E.F."/>
            <person name="Loh Y.H."/>
            <person name="Halpern A.L."/>
            <person name="Lee A.P."/>
            <person name="Johnson J."/>
            <person name="Dandona N."/>
            <person name="Viswanathan L.D."/>
            <person name="Tay A."/>
            <person name="Venter J.C."/>
            <person name="Strausberg R.L."/>
            <person name="Brenner S."/>
        </authorList>
    </citation>
    <scope>NUCLEOTIDE SEQUENCE [LARGE SCALE GENOMIC DNA]</scope>
</reference>
<dbReference type="PANTHER" id="PTHR28621:SF1">
    <property type="entry name" value="SELENOPROTEIN S"/>
    <property type="match status" value="1"/>
</dbReference>
<dbReference type="AlphaFoldDB" id="A0A4W3H322"/>
<keyword evidence="8 12" id="KW-1133">Transmembrane helix</keyword>
<dbReference type="Ensembl" id="ENSCMIT00000011432.1">
    <property type="protein sequence ID" value="ENSCMIP00000011153.1"/>
    <property type="gene ID" value="ENSCMIG00000005815.1"/>
</dbReference>
<evidence type="ECO:0000256" key="1">
    <source>
        <dbReference type="ARBA" id="ARBA00004389"/>
    </source>
</evidence>
<reference evidence="13" key="5">
    <citation type="submission" date="2025-09" db="UniProtKB">
        <authorList>
            <consortium name="Ensembl"/>
        </authorList>
    </citation>
    <scope>IDENTIFICATION</scope>
</reference>
<dbReference type="InterPro" id="IPR009703">
    <property type="entry name" value="Selenoprotein_S"/>
</dbReference>
<comment type="similarity">
    <text evidence="3">Belongs to the selenoprotein S family.</text>
</comment>
<evidence type="ECO:0000313" key="13">
    <source>
        <dbReference type="Ensembl" id="ENSCMIP00000011153.1"/>
    </source>
</evidence>
<evidence type="ECO:0000256" key="4">
    <source>
        <dbReference type="ARBA" id="ARBA00022490"/>
    </source>
</evidence>
<dbReference type="GO" id="GO:0030968">
    <property type="term" value="P:endoplasmic reticulum unfolded protein response"/>
    <property type="evidence" value="ECO:0007669"/>
    <property type="project" value="TreeGrafter"/>
</dbReference>
<dbReference type="PANTHER" id="PTHR28621">
    <property type="entry name" value="SELENOPROTEIN S"/>
    <property type="match status" value="1"/>
</dbReference>
<dbReference type="Gene3D" id="6.10.250.2950">
    <property type="match status" value="1"/>
</dbReference>
<evidence type="ECO:0000256" key="3">
    <source>
        <dbReference type="ARBA" id="ARBA00011034"/>
    </source>
</evidence>
<accession>A0A4W3H322</accession>
<evidence type="ECO:0000256" key="2">
    <source>
        <dbReference type="ARBA" id="ARBA00004496"/>
    </source>
</evidence>
<reference evidence="14" key="3">
    <citation type="journal article" date="2014" name="Nature">
        <title>Elephant shark genome provides unique insights into gnathostome evolution.</title>
        <authorList>
            <consortium name="International Elephant Shark Genome Sequencing Consortium"/>
            <person name="Venkatesh B."/>
            <person name="Lee A.P."/>
            <person name="Ravi V."/>
            <person name="Maurya A.K."/>
            <person name="Lian M.M."/>
            <person name="Swann J.B."/>
            <person name="Ohta Y."/>
            <person name="Flajnik M.F."/>
            <person name="Sutoh Y."/>
            <person name="Kasahara M."/>
            <person name="Hoon S."/>
            <person name="Gangu V."/>
            <person name="Roy S.W."/>
            <person name="Irimia M."/>
            <person name="Korzh V."/>
            <person name="Kondrychyn I."/>
            <person name="Lim Z.W."/>
            <person name="Tay B.H."/>
            <person name="Tohari S."/>
            <person name="Kong K.W."/>
            <person name="Ho S."/>
            <person name="Lorente-Galdos B."/>
            <person name="Quilez J."/>
            <person name="Marques-Bonet T."/>
            <person name="Raney B.J."/>
            <person name="Ingham P.W."/>
            <person name="Tay A."/>
            <person name="Hillier L.W."/>
            <person name="Minx P."/>
            <person name="Boehm T."/>
            <person name="Wilson R.K."/>
            <person name="Brenner S."/>
            <person name="Warren W.C."/>
        </authorList>
    </citation>
    <scope>NUCLEOTIDE SEQUENCE [LARGE SCALE GENOMIC DNA]</scope>
</reference>
<keyword evidence="10" id="KW-0175">Coiled coil</keyword>
<dbReference type="Pfam" id="PF06936">
    <property type="entry name" value="Selenoprotein_S"/>
    <property type="match status" value="1"/>
</dbReference>